<evidence type="ECO:0000313" key="4">
    <source>
        <dbReference type="Proteomes" id="UP001596233"/>
    </source>
</evidence>
<dbReference type="InterPro" id="IPR036582">
    <property type="entry name" value="Mao_N_sf"/>
</dbReference>
<dbReference type="Pfam" id="PF07833">
    <property type="entry name" value="Cu_amine_oxidN1"/>
    <property type="match status" value="1"/>
</dbReference>
<evidence type="ECO:0000256" key="1">
    <source>
        <dbReference type="SAM" id="SignalP"/>
    </source>
</evidence>
<dbReference type="InterPro" id="IPR047111">
    <property type="entry name" value="YbaP-like"/>
</dbReference>
<sequence>MKKWFTSFIALLLVFSFALPTQAASSGISVYYNGERLILSEPAFVEKGKTYVPLRSFLEELEYEVRYKASTKQIILDWYDYESIIHLDTLQVTEEDKIVTEQLDLIYRNHTYYAPIRELEPVTITTTRWDKAANAVYIEDDYGYLEEEEHVAPEGYLWKVTKGDKTVYMLGSIHVGDVSMYPLRDEIYQAYEQSDIVVTEIDILRLPSEEESLEIEKLFTYQDGTTLKDHLSPELYESVMSVAKEIGFEGEELAEFETYQVWFVNTLYSSLADTSGAEPGLGVDLHFLELAKQDGLPNGELETYMIQYGMLAGFSQELQEQLLQQTITMIEYAAQGYDISDSSTGFLLNIWAEGNLEEMDKIANDMKTSSPEYYDGMLTKRNVGMTDKIEQYLNSGEYHTYFVIAGALHFAGADSIIKMLEDRGYTIERL</sequence>
<evidence type="ECO:0000313" key="3">
    <source>
        <dbReference type="EMBL" id="MFC6334561.1"/>
    </source>
</evidence>
<accession>A0ABW1V9N1</accession>
<keyword evidence="4" id="KW-1185">Reference proteome</keyword>
<name>A0ABW1V9N1_9BACL</name>
<reference evidence="4" key="1">
    <citation type="journal article" date="2019" name="Int. J. Syst. Evol. Microbiol.">
        <title>The Global Catalogue of Microorganisms (GCM) 10K type strain sequencing project: providing services to taxonomists for standard genome sequencing and annotation.</title>
        <authorList>
            <consortium name="The Broad Institute Genomics Platform"/>
            <consortium name="The Broad Institute Genome Sequencing Center for Infectious Disease"/>
            <person name="Wu L."/>
            <person name="Ma J."/>
        </authorList>
    </citation>
    <scope>NUCLEOTIDE SEQUENCE [LARGE SCALE GENOMIC DNA]</scope>
    <source>
        <strain evidence="4">PCU 280</strain>
    </source>
</reference>
<dbReference type="RefSeq" id="WP_379237210.1">
    <property type="nucleotide sequence ID" value="NZ_JBHSTE010000006.1"/>
</dbReference>
<protein>
    <submittedName>
        <fullName evidence="3">TraB/GumN family protein</fullName>
    </submittedName>
</protein>
<proteinExistence type="predicted"/>
<dbReference type="PANTHER" id="PTHR40590">
    <property type="entry name" value="CYTOPLASMIC PROTEIN-RELATED"/>
    <property type="match status" value="1"/>
</dbReference>
<organism evidence="3 4">
    <name type="scientific">Paenibacillus septentrionalis</name>
    <dbReference type="NCBI Taxonomy" id="429342"/>
    <lineage>
        <taxon>Bacteria</taxon>
        <taxon>Bacillati</taxon>
        <taxon>Bacillota</taxon>
        <taxon>Bacilli</taxon>
        <taxon>Bacillales</taxon>
        <taxon>Paenibacillaceae</taxon>
        <taxon>Paenibacillus</taxon>
    </lineage>
</organism>
<dbReference type="CDD" id="cd14789">
    <property type="entry name" value="Tiki"/>
    <property type="match status" value="1"/>
</dbReference>
<evidence type="ECO:0000259" key="2">
    <source>
        <dbReference type="Pfam" id="PF07833"/>
    </source>
</evidence>
<feature type="signal peptide" evidence="1">
    <location>
        <begin position="1"/>
        <end position="23"/>
    </location>
</feature>
<dbReference type="EMBL" id="JBHSTE010000006">
    <property type="protein sequence ID" value="MFC6334561.1"/>
    <property type="molecule type" value="Genomic_DNA"/>
</dbReference>
<comment type="caution">
    <text evidence="3">The sequence shown here is derived from an EMBL/GenBank/DDBJ whole genome shotgun (WGS) entry which is preliminary data.</text>
</comment>
<dbReference type="PANTHER" id="PTHR40590:SF1">
    <property type="entry name" value="CYTOPLASMIC PROTEIN"/>
    <property type="match status" value="1"/>
</dbReference>
<dbReference type="Pfam" id="PF01963">
    <property type="entry name" value="TraB_PrgY_gumN"/>
    <property type="match status" value="1"/>
</dbReference>
<dbReference type="SUPFAM" id="SSF55383">
    <property type="entry name" value="Copper amine oxidase, domain N"/>
    <property type="match status" value="2"/>
</dbReference>
<feature type="chain" id="PRO_5045457371" evidence="1">
    <location>
        <begin position="24"/>
        <end position="430"/>
    </location>
</feature>
<dbReference type="Proteomes" id="UP001596233">
    <property type="component" value="Unassembled WGS sequence"/>
</dbReference>
<gene>
    <name evidence="3" type="ORF">ACFP56_18180</name>
</gene>
<dbReference type="InterPro" id="IPR002816">
    <property type="entry name" value="TraB/PrgY/GumN_fam"/>
</dbReference>
<feature type="domain" description="Copper amine oxidase-like N-terminal" evidence="2">
    <location>
        <begin position="32"/>
        <end position="138"/>
    </location>
</feature>
<dbReference type="InterPro" id="IPR012854">
    <property type="entry name" value="Cu_amine_oxidase-like_N"/>
</dbReference>
<keyword evidence="1" id="KW-0732">Signal</keyword>